<dbReference type="OrthoDB" id="2283785at2759"/>
<sequence length="464" mass="51030">MSPLTGAKSRASWIPTFAKRDCPFEIKIDRHFESKVYTSGSAVSGSLTVTPPGDMSFAAFDVVFTGASSTVVQMLQGDLPPSRHTFLELKMPSPQDALPPSLEAGRPYTVPFSFVIPYQLPSASCKHRNPAVHDRHLQLPPTVGGWERDDLTVHSVQIGYAVKARAVLEGKKNGKPVTIQNSHPIKVMPFLTEQPPLHINPRSTMYRMSQEKMVRKDLVSSKMGYLSAMATQPDPIILSADKLEASTSFIRVDLDFIPTSSKIRPPEIHARSAHIQALTTYSSGHIGFLPDQNPRPLIMTHPILPFFISKEISLSKPWNLAWRQQIGPLSASSSRRASETTSDGSEMGEGLDMAMPRRGSKSDDLIKSGSTKHTATLKIPFTLPCPEKKVFLPTFHTCLLSRTYTLHLVLTVGSHGSSLSLTIPVQVAVEGRNIPPESGLPTFAQVEMNEEFEVEMLPAYEVVV</sequence>
<keyword evidence="3" id="KW-1185">Reference proteome</keyword>
<dbReference type="PANTHER" id="PTHR31904">
    <property type="entry name" value="BYPASS OF STOP CODON PROTEIN 5-RELATED"/>
    <property type="match status" value="1"/>
</dbReference>
<evidence type="ECO:0000313" key="3">
    <source>
        <dbReference type="Proteomes" id="UP000635477"/>
    </source>
</evidence>
<dbReference type="AlphaFoldDB" id="A0A8H4UPK7"/>
<dbReference type="InterPro" id="IPR039634">
    <property type="entry name" value="Bul1-like"/>
</dbReference>
<reference evidence="2" key="1">
    <citation type="journal article" date="2020" name="BMC Genomics">
        <title>Correction to: Identification and distribution of gene clusters required for synthesis of sphingolipid metabolism inhibitors in diverse species of the filamentous fungus Fusarium.</title>
        <authorList>
            <person name="Kim H.S."/>
            <person name="Lohmar J.M."/>
            <person name="Busman M."/>
            <person name="Brown D.W."/>
            <person name="Naumann T.A."/>
            <person name="Divon H.H."/>
            <person name="Lysoe E."/>
            <person name="Uhlig S."/>
            <person name="Proctor R.H."/>
        </authorList>
    </citation>
    <scope>NUCLEOTIDE SEQUENCE</scope>
    <source>
        <strain evidence="2">NRRL 22465</strain>
    </source>
</reference>
<gene>
    <name evidence="2" type="ORF">FZEAL_3455</name>
</gene>
<feature type="compositionally biased region" description="Low complexity" evidence="1">
    <location>
        <begin position="331"/>
        <end position="342"/>
    </location>
</feature>
<protein>
    <recommendedName>
        <fullName evidence="4">Arrestin</fullName>
    </recommendedName>
</protein>
<dbReference type="InterPro" id="IPR014752">
    <property type="entry name" value="Arrestin-like_C"/>
</dbReference>
<dbReference type="Proteomes" id="UP000635477">
    <property type="component" value="Unassembled WGS sequence"/>
</dbReference>
<dbReference type="PANTHER" id="PTHR31904:SF1">
    <property type="entry name" value="BYPASS OF STOP CODON PROTEIN 5-RELATED"/>
    <property type="match status" value="1"/>
</dbReference>
<name>A0A8H4UPK7_9HYPO</name>
<evidence type="ECO:0000256" key="1">
    <source>
        <dbReference type="SAM" id="MobiDB-lite"/>
    </source>
</evidence>
<comment type="caution">
    <text evidence="2">The sequence shown here is derived from an EMBL/GenBank/DDBJ whole genome shotgun (WGS) entry which is preliminary data.</text>
</comment>
<organism evidence="2 3">
    <name type="scientific">Fusarium zealandicum</name>
    <dbReference type="NCBI Taxonomy" id="1053134"/>
    <lineage>
        <taxon>Eukaryota</taxon>
        <taxon>Fungi</taxon>
        <taxon>Dikarya</taxon>
        <taxon>Ascomycota</taxon>
        <taxon>Pezizomycotina</taxon>
        <taxon>Sordariomycetes</taxon>
        <taxon>Hypocreomycetidae</taxon>
        <taxon>Hypocreales</taxon>
        <taxon>Nectriaceae</taxon>
        <taxon>Fusarium</taxon>
        <taxon>Fusarium staphyleae species complex</taxon>
    </lineage>
</organism>
<proteinExistence type="predicted"/>
<dbReference type="EMBL" id="JABEYC010000222">
    <property type="protein sequence ID" value="KAF4980560.1"/>
    <property type="molecule type" value="Genomic_DNA"/>
</dbReference>
<evidence type="ECO:0000313" key="2">
    <source>
        <dbReference type="EMBL" id="KAF4980560.1"/>
    </source>
</evidence>
<feature type="region of interest" description="Disordered" evidence="1">
    <location>
        <begin position="331"/>
        <end position="367"/>
    </location>
</feature>
<accession>A0A8H4UPK7</accession>
<reference evidence="2" key="2">
    <citation type="submission" date="2020-05" db="EMBL/GenBank/DDBJ databases">
        <authorList>
            <person name="Kim H.-S."/>
            <person name="Proctor R.H."/>
            <person name="Brown D.W."/>
        </authorList>
    </citation>
    <scope>NUCLEOTIDE SEQUENCE</scope>
    <source>
        <strain evidence="2">NRRL 22465</strain>
    </source>
</reference>
<evidence type="ECO:0008006" key="4">
    <source>
        <dbReference type="Google" id="ProtNLM"/>
    </source>
</evidence>
<dbReference type="Gene3D" id="2.60.40.640">
    <property type="match status" value="1"/>
</dbReference>